<keyword evidence="2" id="KW-1185">Reference proteome</keyword>
<evidence type="ECO:0000313" key="2">
    <source>
        <dbReference type="Proteomes" id="UP000829354"/>
    </source>
</evidence>
<sequence length="115" mass="12602">MSLECMVAYSMSLVYILRSSAYCNHALNQSGDGYLVTPNPAFPTRNGFMVPTRSTPAPYLAVAPPPFYGSRSSYLSKSEGYAGSVYSRLPIDRRDILTGGLQDPPTSRVHLMLSF</sequence>
<name>A0AAE9ENI0_CAEBR</name>
<proteinExistence type="predicted"/>
<evidence type="ECO:0000313" key="1">
    <source>
        <dbReference type="EMBL" id="UMM25035.1"/>
    </source>
</evidence>
<dbReference type="Proteomes" id="UP000829354">
    <property type="component" value="Chromosome III"/>
</dbReference>
<organism evidence="1 2">
    <name type="scientific">Caenorhabditis briggsae</name>
    <dbReference type="NCBI Taxonomy" id="6238"/>
    <lineage>
        <taxon>Eukaryota</taxon>
        <taxon>Metazoa</taxon>
        <taxon>Ecdysozoa</taxon>
        <taxon>Nematoda</taxon>
        <taxon>Chromadorea</taxon>
        <taxon>Rhabditida</taxon>
        <taxon>Rhabditina</taxon>
        <taxon>Rhabditomorpha</taxon>
        <taxon>Rhabditoidea</taxon>
        <taxon>Rhabditidae</taxon>
        <taxon>Peloderinae</taxon>
        <taxon>Caenorhabditis</taxon>
    </lineage>
</organism>
<dbReference type="EMBL" id="CP092622">
    <property type="protein sequence ID" value="UMM25035.1"/>
    <property type="molecule type" value="Genomic_DNA"/>
</dbReference>
<reference evidence="1 2" key="1">
    <citation type="submission" date="2022-04" db="EMBL/GenBank/DDBJ databases">
        <title>Chromosome-level reference genomes for two strains of Caenorhabditis briggsae: an improved platform for comparative genomics.</title>
        <authorList>
            <person name="Stevens L."/>
            <person name="Andersen E."/>
        </authorList>
    </citation>
    <scope>NUCLEOTIDE SEQUENCE [LARGE SCALE GENOMIC DNA]</scope>
    <source>
        <strain evidence="1">VX34</strain>
        <tissue evidence="1">Whole-organism</tissue>
    </source>
</reference>
<protein>
    <submittedName>
        <fullName evidence="1">Uncharacterized protein</fullName>
    </submittedName>
</protein>
<dbReference type="AlphaFoldDB" id="A0AAE9ENI0"/>
<accession>A0AAE9ENI0</accession>
<gene>
    <name evidence="1" type="ORF">L5515_005014</name>
</gene>